<reference evidence="5 6" key="2">
    <citation type="journal article" date="2016" name="Genome Announc.">
        <title>Complete Genome Sequences of Two Interactive Moderate Thermophiles, Paenibacillus napthalenovorans 32O-Y and Paenibacillus sp. 32O-W.</title>
        <authorList>
            <person name="Butler R.R.III."/>
            <person name="Wang J."/>
            <person name="Stark B.C."/>
            <person name="Pombert J.F."/>
        </authorList>
    </citation>
    <scope>NUCLEOTIDE SEQUENCE [LARGE SCALE GENOMIC DNA]</scope>
    <source>
        <strain evidence="5 6">32O-Y</strain>
    </source>
</reference>
<evidence type="ECO:0000256" key="2">
    <source>
        <dbReference type="ARBA" id="ARBA00023015"/>
    </source>
</evidence>
<dbReference type="OrthoDB" id="9803735at2"/>
<dbReference type="PANTHER" id="PTHR30346">
    <property type="entry name" value="TRANSCRIPTIONAL DUAL REGULATOR HCAR-RELATED"/>
    <property type="match status" value="1"/>
</dbReference>
<proteinExistence type="inferred from homology"/>
<dbReference type="KEGG" id="pnp:IJ22_24790"/>
<evidence type="ECO:0000313" key="6">
    <source>
        <dbReference type="Proteomes" id="UP000061660"/>
    </source>
</evidence>
<dbReference type="PATRIC" id="fig|162209.4.peg.2637"/>
<dbReference type="GO" id="GO:0032993">
    <property type="term" value="C:protein-DNA complex"/>
    <property type="evidence" value="ECO:0007669"/>
    <property type="project" value="TreeGrafter"/>
</dbReference>
<dbReference type="InterPro" id="IPR036388">
    <property type="entry name" value="WH-like_DNA-bd_sf"/>
</dbReference>
<comment type="similarity">
    <text evidence="1">Belongs to the LysR transcriptional regulatory family.</text>
</comment>
<dbReference type="PRINTS" id="PR00039">
    <property type="entry name" value="HTHLYSR"/>
</dbReference>
<name>A0A0U2W2S8_9BACL</name>
<evidence type="ECO:0000256" key="4">
    <source>
        <dbReference type="ARBA" id="ARBA00023163"/>
    </source>
</evidence>
<sequence length="288" mass="32917">MELRHLRYFVTVAEELHFGRAASRLNIAQPPLSQQIRQLEDELGFPLLFRTKQRVELTEAGKVFLEECRLCLAHIDRAIDAAGRANKGEIGRLDIGFVGSATYSIVPFLQRYRLQYPSVSLMLHQMKTTNQIQALHDGRIHLAIVRTPIQSPFLTSKIILKERFIAALPQKHPLTRKRKLHMQDLAGEHFIISSRNNGSIYHDAVIQLCYKSGYRPNVSLEAPEILTIVAFVSEGMGVALVPDSFRNQKNKGVIYRDLEDVEPCLEMSLVWRNDEKSQVLNEFLKCIK</sequence>
<keyword evidence="4" id="KW-0804">Transcription</keyword>
<accession>A0A0U2W2S8</accession>
<organism evidence="5 6">
    <name type="scientific">Paenibacillus naphthalenovorans</name>
    <dbReference type="NCBI Taxonomy" id="162209"/>
    <lineage>
        <taxon>Bacteria</taxon>
        <taxon>Bacillati</taxon>
        <taxon>Bacillota</taxon>
        <taxon>Bacilli</taxon>
        <taxon>Bacillales</taxon>
        <taxon>Paenibacillaceae</taxon>
        <taxon>Paenibacillus</taxon>
    </lineage>
</organism>
<dbReference type="PANTHER" id="PTHR30346:SF0">
    <property type="entry name" value="HCA OPERON TRANSCRIPTIONAL ACTIVATOR HCAR"/>
    <property type="match status" value="1"/>
</dbReference>
<dbReference type="InterPro" id="IPR000847">
    <property type="entry name" value="LysR_HTH_N"/>
</dbReference>
<dbReference type="Pfam" id="PF00126">
    <property type="entry name" value="HTH_1"/>
    <property type="match status" value="1"/>
</dbReference>
<dbReference type="Proteomes" id="UP000061660">
    <property type="component" value="Chromosome"/>
</dbReference>
<reference evidence="6" key="1">
    <citation type="submission" date="2015-12" db="EMBL/GenBank/DDBJ databases">
        <title>Complete genome sequences of two moderately thermophilic Paenibacillus species.</title>
        <authorList>
            <person name="Butler R.III."/>
            <person name="Wang J."/>
            <person name="Stark B.C."/>
            <person name="Pombert J.-F."/>
        </authorList>
    </citation>
    <scope>NUCLEOTIDE SEQUENCE [LARGE SCALE GENOMIC DNA]</scope>
    <source>
        <strain evidence="6">32O-Y</strain>
    </source>
</reference>
<dbReference type="Pfam" id="PF03466">
    <property type="entry name" value="LysR_substrate"/>
    <property type="match status" value="1"/>
</dbReference>
<dbReference type="InterPro" id="IPR036390">
    <property type="entry name" value="WH_DNA-bd_sf"/>
</dbReference>
<dbReference type="Gene3D" id="1.10.10.10">
    <property type="entry name" value="Winged helix-like DNA-binding domain superfamily/Winged helix DNA-binding domain"/>
    <property type="match status" value="1"/>
</dbReference>
<dbReference type="STRING" id="162209.IJ22_24790"/>
<dbReference type="AlphaFoldDB" id="A0A0U2W2S8"/>
<dbReference type="RefSeq" id="WP_062408974.1">
    <property type="nucleotide sequence ID" value="NZ_BJCS01000001.1"/>
</dbReference>
<evidence type="ECO:0000256" key="3">
    <source>
        <dbReference type="ARBA" id="ARBA00023125"/>
    </source>
</evidence>
<evidence type="ECO:0000256" key="1">
    <source>
        <dbReference type="ARBA" id="ARBA00009437"/>
    </source>
</evidence>
<dbReference type="CDD" id="cd08414">
    <property type="entry name" value="PBP2_LTTR_aromatics_like"/>
    <property type="match status" value="1"/>
</dbReference>
<dbReference type="GO" id="GO:0003677">
    <property type="term" value="F:DNA binding"/>
    <property type="evidence" value="ECO:0007669"/>
    <property type="project" value="UniProtKB-KW"/>
</dbReference>
<keyword evidence="3" id="KW-0238">DNA-binding</keyword>
<evidence type="ECO:0000313" key="5">
    <source>
        <dbReference type="EMBL" id="ALS22852.1"/>
    </source>
</evidence>
<dbReference type="InterPro" id="IPR005119">
    <property type="entry name" value="LysR_subst-bd"/>
</dbReference>
<gene>
    <name evidence="5" type="ORF">IJ22_24790</name>
</gene>
<dbReference type="EMBL" id="CP013652">
    <property type="protein sequence ID" value="ALS22852.1"/>
    <property type="molecule type" value="Genomic_DNA"/>
</dbReference>
<protein>
    <submittedName>
        <fullName evidence="5">LysR family transcriptional regulator</fullName>
    </submittedName>
</protein>
<dbReference type="FunFam" id="1.10.10.10:FF:000001">
    <property type="entry name" value="LysR family transcriptional regulator"/>
    <property type="match status" value="1"/>
</dbReference>
<keyword evidence="2" id="KW-0805">Transcription regulation</keyword>
<dbReference type="PROSITE" id="PS50931">
    <property type="entry name" value="HTH_LYSR"/>
    <property type="match status" value="1"/>
</dbReference>
<dbReference type="GO" id="GO:0003700">
    <property type="term" value="F:DNA-binding transcription factor activity"/>
    <property type="evidence" value="ECO:0007669"/>
    <property type="project" value="InterPro"/>
</dbReference>
<dbReference type="SUPFAM" id="SSF46785">
    <property type="entry name" value="Winged helix' DNA-binding domain"/>
    <property type="match status" value="1"/>
</dbReference>
<dbReference type="Gene3D" id="3.40.190.10">
    <property type="entry name" value="Periplasmic binding protein-like II"/>
    <property type="match status" value="2"/>
</dbReference>
<dbReference type="SUPFAM" id="SSF53850">
    <property type="entry name" value="Periplasmic binding protein-like II"/>
    <property type="match status" value="1"/>
</dbReference>
<keyword evidence="6" id="KW-1185">Reference proteome</keyword>